<comment type="pathway">
    <text evidence="2">Siderophore biosynthesis.</text>
</comment>
<keyword evidence="8" id="KW-0274">FAD</keyword>
<organism evidence="14 15">
    <name type="scientific">Elaphomyces granulatus</name>
    <dbReference type="NCBI Taxonomy" id="519963"/>
    <lineage>
        <taxon>Eukaryota</taxon>
        <taxon>Fungi</taxon>
        <taxon>Dikarya</taxon>
        <taxon>Ascomycota</taxon>
        <taxon>Pezizomycotina</taxon>
        <taxon>Eurotiomycetes</taxon>
        <taxon>Eurotiomycetidae</taxon>
        <taxon>Eurotiales</taxon>
        <taxon>Elaphomycetaceae</taxon>
        <taxon>Elaphomyces</taxon>
    </lineage>
</organism>
<evidence type="ECO:0000256" key="8">
    <source>
        <dbReference type="ARBA" id="ARBA00022827"/>
    </source>
</evidence>
<evidence type="ECO:0000256" key="11">
    <source>
        <dbReference type="ARBA" id="ARBA00030351"/>
    </source>
</evidence>
<dbReference type="Gene3D" id="3.50.50.60">
    <property type="entry name" value="FAD/NAD(P)-binding domain"/>
    <property type="match status" value="3"/>
</dbReference>
<evidence type="ECO:0000313" key="14">
    <source>
        <dbReference type="EMBL" id="OXV11690.1"/>
    </source>
</evidence>
<reference evidence="14 15" key="1">
    <citation type="journal article" date="2015" name="Environ. Microbiol.">
        <title>Metagenome sequence of Elaphomyces granulatus from sporocarp tissue reveals Ascomycota ectomycorrhizal fingerprints of genome expansion and a Proteobacteria-rich microbiome.</title>
        <authorList>
            <person name="Quandt C.A."/>
            <person name="Kohler A."/>
            <person name="Hesse C.N."/>
            <person name="Sharpton T.J."/>
            <person name="Martin F."/>
            <person name="Spatafora J.W."/>
        </authorList>
    </citation>
    <scope>NUCLEOTIDE SEQUENCE [LARGE SCALE GENOMIC DNA]</scope>
    <source>
        <strain evidence="14 15">OSC145934</strain>
    </source>
</reference>
<dbReference type="GO" id="GO:0016491">
    <property type="term" value="F:oxidoreductase activity"/>
    <property type="evidence" value="ECO:0007669"/>
    <property type="project" value="UniProtKB-KW"/>
</dbReference>
<name>A0A232M5I3_9EURO</name>
<dbReference type="AlphaFoldDB" id="A0A232M5I3"/>
<evidence type="ECO:0000256" key="9">
    <source>
        <dbReference type="ARBA" id="ARBA00022857"/>
    </source>
</evidence>
<keyword evidence="15" id="KW-1185">Reference proteome</keyword>
<evidence type="ECO:0000256" key="3">
    <source>
        <dbReference type="ARBA" id="ARBA00007588"/>
    </source>
</evidence>
<proteinExistence type="inferred from homology"/>
<comment type="catalytic activity">
    <reaction evidence="13">
        <text>L-ornithine + NADH + O2 = N(5)-hydroxy-L-ornithine + NAD(+) + H2O</text>
        <dbReference type="Rhea" id="RHEA:41512"/>
        <dbReference type="ChEBI" id="CHEBI:15377"/>
        <dbReference type="ChEBI" id="CHEBI:15379"/>
        <dbReference type="ChEBI" id="CHEBI:46911"/>
        <dbReference type="ChEBI" id="CHEBI:57540"/>
        <dbReference type="ChEBI" id="CHEBI:57945"/>
        <dbReference type="ChEBI" id="CHEBI:78275"/>
        <dbReference type="EC" id="1.14.13.196"/>
    </reaction>
</comment>
<evidence type="ECO:0000256" key="5">
    <source>
        <dbReference type="ARBA" id="ARBA00012881"/>
    </source>
</evidence>
<comment type="similarity">
    <text evidence="3">Belongs to the lysine N(6)-hydroxylase/L-ornithine N(5)-oxygenase family.</text>
</comment>
<evidence type="ECO:0000256" key="13">
    <source>
        <dbReference type="ARBA" id="ARBA00049248"/>
    </source>
</evidence>
<protein>
    <recommendedName>
        <fullName evidence="6">L-ornithine N(5)-monooxygenase</fullName>
        <ecNumber evidence="5">1.14.13.196</ecNumber>
    </recommendedName>
    <alternativeName>
        <fullName evidence="11">L-ornithine N(5)-oxygenase</fullName>
    </alternativeName>
</protein>
<dbReference type="InterPro" id="IPR036188">
    <property type="entry name" value="FAD/NAD-bd_sf"/>
</dbReference>
<evidence type="ECO:0000256" key="7">
    <source>
        <dbReference type="ARBA" id="ARBA00022630"/>
    </source>
</evidence>
<keyword evidence="9" id="KW-0521">NADP</keyword>
<evidence type="ECO:0000256" key="2">
    <source>
        <dbReference type="ARBA" id="ARBA00004924"/>
    </source>
</evidence>
<comment type="caution">
    <text evidence="14">The sequence shown here is derived from an EMBL/GenBank/DDBJ whole genome shotgun (WGS) entry which is preliminary data.</text>
</comment>
<keyword evidence="7" id="KW-0285">Flavoprotein</keyword>
<sequence>MGCRLKEVLRPAIFYSFSFSRNRGWTTVNPSGLGITEYLAAVCAEYQIVDKIQLNTDVRQFQWLEDAEEWEVTLVHLAGGTGDLSERDRHAKADAEGERSVYLATEVRAKIVVSAVGGLIEPKVRPTGIDAFEGEFIHTAQWKPNVDLRGKDIIVIGTGCSAAQVVPELIKPPYNAKSVTQLMRSPRVIPEILSPEQLKKWAPYSPILMRNYARKHRPIVEEHYLRYMRAQVPEKYHEILTPDYRVGCKRRILDSGWLRSLQEPNIELIMSRLQSVQSKSVTLGPGRNYPSIMSRDDSEVPTDEVTLPADVIILATGYETNQWLLPLRVPGKGEKDLHDLWGERGGPQAYLGVAMDKFPNFFHDHWTQHDHRTF</sequence>
<dbReference type="PANTHER" id="PTHR42877">
    <property type="entry name" value="L-ORNITHINE N(5)-MONOOXYGENASE-RELATED"/>
    <property type="match status" value="1"/>
</dbReference>
<dbReference type="Pfam" id="PF13434">
    <property type="entry name" value="Lys_Orn_oxgnase"/>
    <property type="match status" value="1"/>
</dbReference>
<gene>
    <name evidence="14" type="ORF">Egran_00548</name>
</gene>
<evidence type="ECO:0000256" key="12">
    <source>
        <dbReference type="ARBA" id="ARBA00047598"/>
    </source>
</evidence>
<dbReference type="SUPFAM" id="SSF51905">
    <property type="entry name" value="FAD/NAD(P)-binding domain"/>
    <property type="match status" value="2"/>
</dbReference>
<evidence type="ECO:0000256" key="6">
    <source>
        <dbReference type="ARBA" id="ARBA00018612"/>
    </source>
</evidence>
<evidence type="ECO:0000313" key="15">
    <source>
        <dbReference type="Proteomes" id="UP000243515"/>
    </source>
</evidence>
<keyword evidence="10" id="KW-0560">Oxidoreductase</keyword>
<dbReference type="PANTHER" id="PTHR42877:SF10">
    <property type="entry name" value="L-ORNITHINE N(5)-OXYGENASE"/>
    <property type="match status" value="1"/>
</dbReference>
<dbReference type="OrthoDB" id="74360at2759"/>
<dbReference type="EC" id="1.14.13.196" evidence="5"/>
<evidence type="ECO:0000256" key="1">
    <source>
        <dbReference type="ARBA" id="ARBA00001974"/>
    </source>
</evidence>
<comment type="similarity">
    <text evidence="4">Belongs to the FAD-binding monooxygenase family.</text>
</comment>
<evidence type="ECO:0000256" key="10">
    <source>
        <dbReference type="ARBA" id="ARBA00023002"/>
    </source>
</evidence>
<evidence type="ECO:0000256" key="4">
    <source>
        <dbReference type="ARBA" id="ARBA00010139"/>
    </source>
</evidence>
<comment type="catalytic activity">
    <reaction evidence="12">
        <text>L-ornithine + NADPH + O2 = N(5)-hydroxy-L-ornithine + NADP(+) + H2O</text>
        <dbReference type="Rhea" id="RHEA:41508"/>
        <dbReference type="ChEBI" id="CHEBI:15377"/>
        <dbReference type="ChEBI" id="CHEBI:15379"/>
        <dbReference type="ChEBI" id="CHEBI:46911"/>
        <dbReference type="ChEBI" id="CHEBI:57783"/>
        <dbReference type="ChEBI" id="CHEBI:58349"/>
        <dbReference type="ChEBI" id="CHEBI:78275"/>
        <dbReference type="EC" id="1.14.13.196"/>
    </reaction>
</comment>
<dbReference type="InterPro" id="IPR025700">
    <property type="entry name" value="Lys/Orn_oxygenase"/>
</dbReference>
<accession>A0A232M5I3</accession>
<dbReference type="Proteomes" id="UP000243515">
    <property type="component" value="Unassembled WGS sequence"/>
</dbReference>
<comment type="cofactor">
    <cofactor evidence="1">
        <name>FAD</name>
        <dbReference type="ChEBI" id="CHEBI:57692"/>
    </cofactor>
</comment>
<dbReference type="InterPro" id="IPR051209">
    <property type="entry name" value="FAD-bind_Monooxygenase_sf"/>
</dbReference>
<dbReference type="EMBL" id="NPHW01002347">
    <property type="protein sequence ID" value="OXV11690.1"/>
    <property type="molecule type" value="Genomic_DNA"/>
</dbReference>